<dbReference type="RefSeq" id="WP_305011180.1">
    <property type="nucleotide sequence ID" value="NZ_JAUQSX010000004.1"/>
</dbReference>
<gene>
    <name evidence="1" type="ORF">Q5H92_08995</name>
</gene>
<dbReference type="Gene3D" id="3.90.1720.10">
    <property type="entry name" value="endopeptidase domain like (from Nostoc punctiforme)"/>
    <property type="match status" value="1"/>
</dbReference>
<protein>
    <submittedName>
        <fullName evidence="1">TIGR02594 family protein</fullName>
    </submittedName>
</protein>
<evidence type="ECO:0000313" key="2">
    <source>
        <dbReference type="Proteomes" id="UP001167796"/>
    </source>
</evidence>
<proteinExistence type="predicted"/>
<dbReference type="InterPro" id="IPR013423">
    <property type="entry name" value="CHP02594"/>
</dbReference>
<dbReference type="InterPro" id="IPR038765">
    <property type="entry name" value="Papain-like_cys_pep_sf"/>
</dbReference>
<sequence length="183" mass="19806">MLRPLPKNFVYLGGEPGPKVLLAALADFGLREVAGTANSQRIMEMAFQAHATSYYKSDATPWCALAMTSWVLTAGFVPPRDPLAAKSWATFGTHVDLEDAALGDILVMERPGGNHVTMYVGEDDTNFYGLGGNQGDCVCIAAFPKLRITHVRRCPWKVAQPDNVGKRFPGRQLASVAVSHSEA</sequence>
<dbReference type="NCBIfam" id="TIGR02594">
    <property type="entry name" value="TIGR02594 family protein"/>
    <property type="match status" value="1"/>
</dbReference>
<comment type="caution">
    <text evidence="1">The sequence shown here is derived from an EMBL/GenBank/DDBJ whole genome shotgun (WGS) entry which is preliminary data.</text>
</comment>
<dbReference type="EMBL" id="JAUQSX010000004">
    <property type="protein sequence ID" value="MDO7846492.1"/>
    <property type="molecule type" value="Genomic_DNA"/>
</dbReference>
<accession>A0ABT9A9H1</accession>
<reference evidence="1" key="1">
    <citation type="submission" date="2023-07" db="EMBL/GenBank/DDBJ databases">
        <authorList>
            <person name="Kim M.K."/>
        </authorList>
    </citation>
    <scope>NUCLEOTIDE SEQUENCE</scope>
    <source>
        <strain evidence="1">M29</strain>
    </source>
</reference>
<organism evidence="1 2">
    <name type="scientific">Hymenobacter mellowenesis</name>
    <dbReference type="NCBI Taxonomy" id="3063995"/>
    <lineage>
        <taxon>Bacteria</taxon>
        <taxon>Pseudomonadati</taxon>
        <taxon>Bacteroidota</taxon>
        <taxon>Cytophagia</taxon>
        <taxon>Cytophagales</taxon>
        <taxon>Hymenobacteraceae</taxon>
        <taxon>Hymenobacter</taxon>
    </lineage>
</organism>
<dbReference type="Proteomes" id="UP001167796">
    <property type="component" value="Unassembled WGS sequence"/>
</dbReference>
<dbReference type="SUPFAM" id="SSF54001">
    <property type="entry name" value="Cysteine proteinases"/>
    <property type="match status" value="1"/>
</dbReference>
<evidence type="ECO:0000313" key="1">
    <source>
        <dbReference type="EMBL" id="MDO7846492.1"/>
    </source>
</evidence>
<name>A0ABT9A9H1_9BACT</name>
<keyword evidence="2" id="KW-1185">Reference proteome</keyword>